<dbReference type="NCBIfam" id="NF006030">
    <property type="entry name" value="PRK08170.1"/>
    <property type="match status" value="1"/>
</dbReference>
<dbReference type="KEGG" id="hch:HCH_03408"/>
<dbReference type="PROSITE" id="PS00099">
    <property type="entry name" value="THIOLASE_3"/>
    <property type="match status" value="1"/>
</dbReference>
<evidence type="ECO:0000256" key="1">
    <source>
        <dbReference type="ARBA" id="ARBA00010982"/>
    </source>
</evidence>
<accession>Q2SGR7</accession>
<dbReference type="EMBL" id="CP000155">
    <property type="protein sequence ID" value="ABC30157.1"/>
    <property type="molecule type" value="Genomic_DNA"/>
</dbReference>
<dbReference type="SUPFAM" id="SSF53901">
    <property type="entry name" value="Thiolase-like"/>
    <property type="match status" value="2"/>
</dbReference>
<dbReference type="HOGENOM" id="CLU_031026_2_0_6"/>
<dbReference type="OrthoDB" id="8951704at2"/>
<feature type="domain" description="Thiolase N-terminal" evidence="6">
    <location>
        <begin position="12"/>
        <end position="286"/>
    </location>
</feature>
<evidence type="ECO:0000313" key="9">
    <source>
        <dbReference type="Proteomes" id="UP000000238"/>
    </source>
</evidence>
<organism evidence="8 9">
    <name type="scientific">Hahella chejuensis (strain KCTC 2396)</name>
    <dbReference type="NCBI Taxonomy" id="349521"/>
    <lineage>
        <taxon>Bacteria</taxon>
        <taxon>Pseudomonadati</taxon>
        <taxon>Pseudomonadota</taxon>
        <taxon>Gammaproteobacteria</taxon>
        <taxon>Oceanospirillales</taxon>
        <taxon>Hahellaceae</taxon>
        <taxon>Hahella</taxon>
    </lineage>
</organism>
<dbReference type="STRING" id="349521.HCH_03408"/>
<feature type="active site" description="Acyl-thioester intermediate" evidence="4">
    <location>
        <position position="96"/>
    </location>
</feature>
<reference evidence="8 9" key="1">
    <citation type="journal article" date="2005" name="Nucleic Acids Res.">
        <title>Genomic blueprint of Hahella chejuensis, a marine microbe producing an algicidal agent.</title>
        <authorList>
            <person name="Jeong H."/>
            <person name="Yim J.H."/>
            <person name="Lee C."/>
            <person name="Choi S.-H."/>
            <person name="Park Y.K."/>
            <person name="Yoon S.H."/>
            <person name="Hur C.-G."/>
            <person name="Kang H.-Y."/>
            <person name="Kim D."/>
            <person name="Lee H.H."/>
            <person name="Park K.H."/>
            <person name="Park S.-H."/>
            <person name="Park H.-S."/>
            <person name="Lee H.K."/>
            <person name="Oh T.K."/>
            <person name="Kim J.F."/>
        </authorList>
    </citation>
    <scope>NUCLEOTIDE SEQUENCE [LARGE SCALE GENOMIC DNA]</scope>
    <source>
        <strain evidence="8 9">KCTC 2396</strain>
    </source>
</reference>
<protein>
    <submittedName>
        <fullName evidence="8">Acetyl-CoA acetyltransferase</fullName>
    </submittedName>
</protein>
<dbReference type="InterPro" id="IPR016039">
    <property type="entry name" value="Thiolase-like"/>
</dbReference>
<dbReference type="PANTHER" id="PTHR18919:SF151">
    <property type="entry name" value="BLR2427 PROTEIN"/>
    <property type="match status" value="1"/>
</dbReference>
<dbReference type="Pfam" id="PF00108">
    <property type="entry name" value="Thiolase_N"/>
    <property type="match status" value="1"/>
</dbReference>
<evidence type="ECO:0000256" key="4">
    <source>
        <dbReference type="PIRSR" id="PIRSR000429-1"/>
    </source>
</evidence>
<dbReference type="PIRSF" id="PIRSF000429">
    <property type="entry name" value="Ac-CoA_Ac_transf"/>
    <property type="match status" value="1"/>
</dbReference>
<evidence type="ECO:0000256" key="5">
    <source>
        <dbReference type="RuleBase" id="RU003557"/>
    </source>
</evidence>
<dbReference type="InterPro" id="IPR020617">
    <property type="entry name" value="Thiolase_C"/>
</dbReference>
<dbReference type="InterPro" id="IPR020616">
    <property type="entry name" value="Thiolase_N"/>
</dbReference>
<comment type="similarity">
    <text evidence="1 5">Belongs to the thiolase-like superfamily. Thiolase family.</text>
</comment>
<feature type="active site" description="Proton acceptor" evidence="4">
    <location>
        <position position="389"/>
    </location>
</feature>
<dbReference type="PANTHER" id="PTHR18919">
    <property type="entry name" value="ACETYL-COA C-ACYLTRANSFERASE"/>
    <property type="match status" value="1"/>
</dbReference>
<evidence type="ECO:0000256" key="2">
    <source>
        <dbReference type="ARBA" id="ARBA00022679"/>
    </source>
</evidence>
<evidence type="ECO:0000259" key="6">
    <source>
        <dbReference type="Pfam" id="PF00108"/>
    </source>
</evidence>
<gene>
    <name evidence="8" type="ordered locus">HCH_03408</name>
</gene>
<dbReference type="Proteomes" id="UP000000238">
    <property type="component" value="Chromosome"/>
</dbReference>
<feature type="domain" description="Thiolase C-terminal" evidence="7">
    <location>
        <begin position="293"/>
        <end position="431"/>
    </location>
</feature>
<dbReference type="eggNOG" id="COG0183">
    <property type="taxonomic scope" value="Bacteria"/>
</dbReference>
<name>Q2SGR7_HAHCH</name>
<evidence type="ECO:0000259" key="7">
    <source>
        <dbReference type="Pfam" id="PF02803"/>
    </source>
</evidence>
<keyword evidence="9" id="KW-1185">Reference proteome</keyword>
<dbReference type="NCBIfam" id="TIGR01930">
    <property type="entry name" value="AcCoA-C-Actrans"/>
    <property type="match status" value="1"/>
</dbReference>
<dbReference type="InterPro" id="IPR020610">
    <property type="entry name" value="Thiolase_AS"/>
</dbReference>
<feature type="active site" description="Proton acceptor" evidence="4">
    <location>
        <position position="419"/>
    </location>
</feature>
<dbReference type="AlphaFoldDB" id="Q2SGR7"/>
<sequence>MSIQESQPSEPVYVVDGARSPFIKAGDRPGPFHAGDLAAQTGAALLLRQPFNAEEIDEVILGNTMAGPEEANIGRVAALRMGCGEATPGYTVHRNCASGMQALDNAAASIADGRSDLILAGGVEAMSHAPVLLREDMLNWLADWRNADSPLEKIKLIPEFETQYVQPVIGLLRGLTDPIVGLNMGQTTEKEAEHFGVSRRSMDEYAALSQQRLAHADGAGYFKEERTSLYSPDGTFFDKDNGMRPDTTAESLARLKPAFDPFGSVTAGNSSQITDGACWLLLASEQGLKKHGLTPIARLAHTAWAALDPSMMGLGVTLSSTAILKQRGWGLDDIDYWEINEAFAGQVLACLNAWADDAYCREQLGLEQALGELDMTRLNVDGGAIGLGHPIGASGARIVLHLIHVLRRHQTRRGIASLCIGGGQGGAMLVENIES</sequence>
<evidence type="ECO:0000313" key="8">
    <source>
        <dbReference type="EMBL" id="ABC30157.1"/>
    </source>
</evidence>
<evidence type="ECO:0000256" key="3">
    <source>
        <dbReference type="ARBA" id="ARBA00023315"/>
    </source>
</evidence>
<dbReference type="InterPro" id="IPR002155">
    <property type="entry name" value="Thiolase"/>
</dbReference>
<keyword evidence="2 5" id="KW-0808">Transferase</keyword>
<dbReference type="RefSeq" id="WP_011397225.1">
    <property type="nucleotide sequence ID" value="NC_007645.1"/>
</dbReference>
<dbReference type="Pfam" id="PF02803">
    <property type="entry name" value="Thiolase_C"/>
    <property type="match status" value="1"/>
</dbReference>
<keyword evidence="3 5" id="KW-0012">Acyltransferase</keyword>
<dbReference type="Gene3D" id="3.40.47.10">
    <property type="match status" value="1"/>
</dbReference>
<proteinExistence type="inferred from homology"/>
<dbReference type="GO" id="GO:0003988">
    <property type="term" value="F:acetyl-CoA C-acyltransferase activity"/>
    <property type="evidence" value="ECO:0007669"/>
    <property type="project" value="UniProtKB-ARBA"/>
</dbReference>
<dbReference type="CDD" id="cd00751">
    <property type="entry name" value="thiolase"/>
    <property type="match status" value="1"/>
</dbReference>